<dbReference type="Pfam" id="PF17265">
    <property type="entry name" value="DUF5331"/>
    <property type="match status" value="1"/>
</dbReference>
<evidence type="ECO:0000313" key="2">
    <source>
        <dbReference type="EMBL" id="KEI66264.1"/>
    </source>
</evidence>
<sequence length="449" mass="47870">MAFFKDFSVALKDKWLQYYQANRDWLVLQMDLNSIPTPDGGRRPASSLILGTINALDPEAAQLMLPFSRLNPDPEKLIEVLGLHFDPDLALAGRSTSEQPATVAVPAYQAPAVAPGYAPSPEIPLFVAKAVPGYHHPAPPETLSLEEDITPAQTLNVAGAVAAVAGATAVVGVAAVMEKTQDDFNLEYDDLGMGDLGLDIDTETANIAEEDFELGLEDESESLGTDDLDMDLESDDLDMSLESDELESDDLDMSLESDELESDDLDMSLESDELESDDLDMSLESDELESNDLDFGLESETTSAELDINTDSDVWADDVQTELGEENGLTGELDLSLDASDDLGLDGMDDFGLEADELGSEDLGGLELGDTDSGLDDDLGDFGLEDSSSNGLGLDAGGDLDDLGLGDDDLGEFNLDDMGDLTTGDMDDIDIEGLTGSSDDDEISLSDFK</sequence>
<name>A0A073CD88_PLAA1</name>
<dbReference type="AlphaFoldDB" id="A0A073CD88"/>
<dbReference type="STRING" id="388467.A19Y_1177"/>
<dbReference type="HOGENOM" id="CLU_609508_0_0_3"/>
<dbReference type="EMBL" id="CM002803">
    <property type="protein sequence ID" value="KEI66264.1"/>
    <property type="molecule type" value="Genomic_DNA"/>
</dbReference>
<proteinExistence type="predicted"/>
<feature type="compositionally biased region" description="Acidic residues" evidence="1">
    <location>
        <begin position="398"/>
        <end position="431"/>
    </location>
</feature>
<feature type="region of interest" description="Disordered" evidence="1">
    <location>
        <begin position="348"/>
        <end position="449"/>
    </location>
</feature>
<feature type="compositionally biased region" description="Acidic residues" evidence="1">
    <location>
        <begin position="348"/>
        <end position="360"/>
    </location>
</feature>
<keyword evidence="3" id="KW-1185">Reference proteome</keyword>
<feature type="region of interest" description="Disordered" evidence="1">
    <location>
        <begin position="212"/>
        <end position="232"/>
    </location>
</feature>
<dbReference type="eggNOG" id="ENOG5032RWX">
    <property type="taxonomic scope" value="Bacteria"/>
</dbReference>
<dbReference type="InterPro" id="IPR020346">
    <property type="entry name" value="Uncharacterised_15.3kDa"/>
</dbReference>
<evidence type="ECO:0000313" key="3">
    <source>
        <dbReference type="Proteomes" id="UP000027395"/>
    </source>
</evidence>
<reference evidence="2 3" key="1">
    <citation type="journal article" date="2014" name="Appl. Environ. Microbiol.">
        <title>Elucidation of insertion elements encoded on plasmids and in vitro construction of shuttle vectors from the toxic cyanobacterium Planktothrix.</title>
        <authorList>
            <person name="Christiansen G."/>
            <person name="Goesmann A."/>
            <person name="Kurmayer R."/>
        </authorList>
    </citation>
    <scope>NUCLEOTIDE SEQUENCE [LARGE SCALE GENOMIC DNA]</scope>
    <source>
        <strain evidence="2 3">NIVA-CYA 126/8</strain>
    </source>
</reference>
<evidence type="ECO:0008006" key="4">
    <source>
        <dbReference type="Google" id="ProtNLM"/>
    </source>
</evidence>
<dbReference type="Proteomes" id="UP000027395">
    <property type="component" value="Chromosome"/>
</dbReference>
<feature type="compositionally biased region" description="Acidic residues" evidence="1">
    <location>
        <begin position="369"/>
        <end position="384"/>
    </location>
</feature>
<organism evidence="2 3">
    <name type="scientific">Planktothrix agardhii (strain NIVA-CYA 126/8)</name>
    <dbReference type="NCBI Taxonomy" id="388467"/>
    <lineage>
        <taxon>Bacteria</taxon>
        <taxon>Bacillati</taxon>
        <taxon>Cyanobacteriota</taxon>
        <taxon>Cyanophyceae</taxon>
        <taxon>Oscillatoriophycideae</taxon>
        <taxon>Oscillatoriales</taxon>
        <taxon>Microcoleaceae</taxon>
        <taxon>Planktothrix</taxon>
    </lineage>
</organism>
<dbReference type="RefSeq" id="WP_042152781.1">
    <property type="nucleotide sequence ID" value="NZ_CM002803.1"/>
</dbReference>
<dbReference type="PATRIC" id="fig|388467.6.peg.1115"/>
<accession>A0A073CD88</accession>
<feature type="compositionally biased region" description="Acidic residues" evidence="1">
    <location>
        <begin position="438"/>
        <end position="449"/>
    </location>
</feature>
<evidence type="ECO:0000256" key="1">
    <source>
        <dbReference type="SAM" id="MobiDB-lite"/>
    </source>
</evidence>
<protein>
    <recommendedName>
        <fullName evidence="4">DUF5331 domain-containing protein</fullName>
    </recommendedName>
</protein>
<gene>
    <name evidence="2" type="ORF">A19Y_1177</name>
</gene>